<accession>A0A4S8HGY8</accession>
<sequence length="134" mass="14673">MKRIIVFLLSITTLLCFTGNINAQQVTVVKSAKDTLNNADTSYIKFETPDDAKSIQLVVKRASGTAAGRAVLKASNDGVNFIGISTDTLTFSNAATNTKFWTISPLYYGSYYIELISSGTTKLTAKGYMIRRRL</sequence>
<evidence type="ECO:0000313" key="3">
    <source>
        <dbReference type="Proteomes" id="UP000306918"/>
    </source>
</evidence>
<gene>
    <name evidence="2" type="ORF">FAM09_24810</name>
</gene>
<dbReference type="RefSeq" id="WP_136579859.1">
    <property type="nucleotide sequence ID" value="NZ_STFF01000008.1"/>
</dbReference>
<reference evidence="2 3" key="1">
    <citation type="submission" date="2019-04" db="EMBL/GenBank/DDBJ databases">
        <title>Niastella caeni sp. nov., isolated from activated sludge.</title>
        <authorList>
            <person name="Sheng M."/>
        </authorList>
    </citation>
    <scope>NUCLEOTIDE SEQUENCE [LARGE SCALE GENOMIC DNA]</scope>
    <source>
        <strain evidence="2 3">HX-2-15</strain>
    </source>
</reference>
<keyword evidence="3" id="KW-1185">Reference proteome</keyword>
<dbReference type="Proteomes" id="UP000306918">
    <property type="component" value="Unassembled WGS sequence"/>
</dbReference>
<proteinExistence type="predicted"/>
<keyword evidence="1" id="KW-0732">Signal</keyword>
<comment type="caution">
    <text evidence="2">The sequence shown here is derived from an EMBL/GenBank/DDBJ whole genome shotgun (WGS) entry which is preliminary data.</text>
</comment>
<name>A0A4S8HGY8_9BACT</name>
<organism evidence="2 3">
    <name type="scientific">Niastella caeni</name>
    <dbReference type="NCBI Taxonomy" id="2569763"/>
    <lineage>
        <taxon>Bacteria</taxon>
        <taxon>Pseudomonadati</taxon>
        <taxon>Bacteroidota</taxon>
        <taxon>Chitinophagia</taxon>
        <taxon>Chitinophagales</taxon>
        <taxon>Chitinophagaceae</taxon>
        <taxon>Niastella</taxon>
    </lineage>
</organism>
<feature type="signal peptide" evidence="1">
    <location>
        <begin position="1"/>
        <end position="23"/>
    </location>
</feature>
<dbReference type="EMBL" id="STFF01000008">
    <property type="protein sequence ID" value="THU34243.1"/>
    <property type="molecule type" value="Genomic_DNA"/>
</dbReference>
<evidence type="ECO:0000313" key="2">
    <source>
        <dbReference type="EMBL" id="THU34243.1"/>
    </source>
</evidence>
<feature type="chain" id="PRO_5020295527" evidence="1">
    <location>
        <begin position="24"/>
        <end position="134"/>
    </location>
</feature>
<protein>
    <submittedName>
        <fullName evidence="2">Uncharacterized protein</fullName>
    </submittedName>
</protein>
<evidence type="ECO:0000256" key="1">
    <source>
        <dbReference type="SAM" id="SignalP"/>
    </source>
</evidence>
<dbReference type="AlphaFoldDB" id="A0A4S8HGY8"/>